<accession>A0A0P1B527</accession>
<evidence type="ECO:0000313" key="2">
    <source>
        <dbReference type="Proteomes" id="UP000054928"/>
    </source>
</evidence>
<reference evidence="2" key="1">
    <citation type="submission" date="2014-09" db="EMBL/GenBank/DDBJ databases">
        <authorList>
            <person name="Sharma Rahul"/>
            <person name="Thines Marco"/>
        </authorList>
    </citation>
    <scope>NUCLEOTIDE SEQUENCE [LARGE SCALE GENOMIC DNA]</scope>
</reference>
<dbReference type="GeneID" id="36402661"/>
<keyword evidence="2" id="KW-1185">Reference proteome</keyword>
<dbReference type="Proteomes" id="UP000054928">
    <property type="component" value="Unassembled WGS sequence"/>
</dbReference>
<organism evidence="1 2">
    <name type="scientific">Plasmopara halstedii</name>
    <name type="common">Downy mildew of sunflower</name>
    <dbReference type="NCBI Taxonomy" id="4781"/>
    <lineage>
        <taxon>Eukaryota</taxon>
        <taxon>Sar</taxon>
        <taxon>Stramenopiles</taxon>
        <taxon>Oomycota</taxon>
        <taxon>Peronosporomycetes</taxon>
        <taxon>Peronosporales</taxon>
        <taxon>Peronosporaceae</taxon>
        <taxon>Plasmopara</taxon>
    </lineage>
</organism>
<name>A0A0P1B527_PLAHL</name>
<dbReference type="AlphaFoldDB" id="A0A0P1B527"/>
<proteinExistence type="predicted"/>
<protein>
    <submittedName>
        <fullName evidence="1">Uncharacterized protein</fullName>
    </submittedName>
</protein>
<dbReference type="RefSeq" id="XP_024586235.1">
    <property type="nucleotide sequence ID" value="XM_024721102.1"/>
</dbReference>
<dbReference type="EMBL" id="CCYD01003101">
    <property type="protein sequence ID" value="CEG49866.1"/>
    <property type="molecule type" value="Genomic_DNA"/>
</dbReference>
<sequence>MNKSLSPKWAPIENVSHQNLSIHQGAIYVIVSRVKANVYSKCQFYNQITTRSTQIRRKRQVSGILQLIETEGRIHEKYQFLTGGALSLFRVLCILRSIHMKNILLIVEV</sequence>
<evidence type="ECO:0000313" key="1">
    <source>
        <dbReference type="EMBL" id="CEG49866.1"/>
    </source>
</evidence>